<dbReference type="GO" id="GO:0005737">
    <property type="term" value="C:cytoplasm"/>
    <property type="evidence" value="ECO:0007669"/>
    <property type="project" value="UniProtKB-SubCell"/>
</dbReference>
<protein>
    <recommendedName>
        <fullName evidence="4">Biogenesis of lysosome-related organelles complex 1 subunit CNL1</fullName>
    </recommendedName>
    <alternativeName>
        <fullName evidence="6">CNO-like protein 1</fullName>
    </alternativeName>
</protein>
<comment type="caution">
    <text evidence="9">The sequence shown here is derived from an EMBL/GenBank/DDBJ whole genome shotgun (WGS) entry which is preliminary data.</text>
</comment>
<evidence type="ECO:0000259" key="8">
    <source>
        <dbReference type="Pfam" id="PF10157"/>
    </source>
</evidence>
<evidence type="ECO:0000256" key="6">
    <source>
        <dbReference type="ARBA" id="ARBA00029995"/>
    </source>
</evidence>
<reference evidence="9 10" key="1">
    <citation type="journal article" date="2011" name="J. Gen. Appl. Microbiol.">
        <title>Draft genome sequencing of the enigmatic yeast Saitoella complicata.</title>
        <authorList>
            <person name="Nishida H."/>
            <person name="Hamamoto M."/>
            <person name="Sugiyama J."/>
        </authorList>
    </citation>
    <scope>NUCLEOTIDE SEQUENCE [LARGE SCALE GENOMIC DNA]</scope>
    <source>
        <strain evidence="9 10">NRRL Y-17804</strain>
    </source>
</reference>
<organism evidence="9 10">
    <name type="scientific">Saitoella complicata (strain BCRC 22490 / CBS 7301 / JCM 7358 / NBRC 10748 / NRRL Y-17804)</name>
    <dbReference type="NCBI Taxonomy" id="698492"/>
    <lineage>
        <taxon>Eukaryota</taxon>
        <taxon>Fungi</taxon>
        <taxon>Dikarya</taxon>
        <taxon>Ascomycota</taxon>
        <taxon>Taphrinomycotina</taxon>
        <taxon>Taphrinomycotina incertae sedis</taxon>
        <taxon>Saitoella</taxon>
    </lineage>
</organism>
<proteinExistence type="inferred from homology"/>
<dbReference type="GO" id="GO:0031083">
    <property type="term" value="C:BLOC-1 complex"/>
    <property type="evidence" value="ECO:0007669"/>
    <property type="project" value="InterPro"/>
</dbReference>
<evidence type="ECO:0000256" key="5">
    <source>
        <dbReference type="ARBA" id="ARBA00022490"/>
    </source>
</evidence>
<accession>A0A0E9NEG2</accession>
<evidence type="ECO:0000256" key="4">
    <source>
        <dbReference type="ARBA" id="ARBA00014971"/>
    </source>
</evidence>
<reference evidence="9 10" key="2">
    <citation type="journal article" date="2014" name="J. Gen. Appl. Microbiol.">
        <title>The early diverging ascomycetous budding yeast Saitoella complicata has three histone deacetylases belonging to the Clr6, Hos2, and Rpd3 lineages.</title>
        <authorList>
            <person name="Nishida H."/>
            <person name="Matsumoto T."/>
            <person name="Kondo S."/>
            <person name="Hamamoto M."/>
            <person name="Yoshikawa H."/>
        </authorList>
    </citation>
    <scope>NUCLEOTIDE SEQUENCE [LARGE SCALE GENOMIC DNA]</scope>
    <source>
        <strain evidence="9 10">NRRL Y-17804</strain>
    </source>
</reference>
<dbReference type="InterPro" id="IPR046465">
    <property type="entry name" value="BORCS6_C"/>
</dbReference>
<reference evidence="9 10" key="3">
    <citation type="journal article" date="2015" name="Genome Announc.">
        <title>Draft Genome Sequence of the Archiascomycetous Yeast Saitoella complicata.</title>
        <authorList>
            <person name="Yamauchi K."/>
            <person name="Kondo S."/>
            <person name="Hamamoto M."/>
            <person name="Takahashi Y."/>
            <person name="Ogura Y."/>
            <person name="Hayashi T."/>
            <person name="Nishida H."/>
        </authorList>
    </citation>
    <scope>NUCLEOTIDE SEQUENCE [LARGE SCALE GENOMIC DNA]</scope>
    <source>
        <strain evidence="9 10">NRRL Y-17804</strain>
    </source>
</reference>
<dbReference type="Proteomes" id="UP000033140">
    <property type="component" value="Unassembled WGS sequence"/>
</dbReference>
<dbReference type="AlphaFoldDB" id="A0A0E9NEG2"/>
<dbReference type="Pfam" id="PF10157">
    <property type="entry name" value="BORCS6"/>
    <property type="match status" value="1"/>
</dbReference>
<feature type="domain" description="BLOC-1-related complex subunit 6 C-terminal helix" evidence="8">
    <location>
        <begin position="7"/>
        <end position="101"/>
    </location>
</feature>
<comment type="subcellular location">
    <subcellularLocation>
        <location evidence="2">Cytoplasm</location>
    </subcellularLocation>
</comment>
<evidence type="ECO:0000256" key="7">
    <source>
        <dbReference type="SAM" id="Coils"/>
    </source>
</evidence>
<keyword evidence="7" id="KW-0175">Coiled coil</keyword>
<dbReference type="GO" id="GO:0007032">
    <property type="term" value="P:endosome organization"/>
    <property type="evidence" value="ECO:0007669"/>
    <property type="project" value="TreeGrafter"/>
</dbReference>
<dbReference type="InterPro" id="IPR034455">
    <property type="entry name" value="CNL1"/>
</dbReference>
<evidence type="ECO:0000256" key="1">
    <source>
        <dbReference type="ARBA" id="ARBA00003807"/>
    </source>
</evidence>
<name>A0A0E9NEG2_SAICN</name>
<evidence type="ECO:0000256" key="2">
    <source>
        <dbReference type="ARBA" id="ARBA00004496"/>
    </source>
</evidence>
<comment type="similarity">
    <text evidence="3">Belongs to the BLOC1S4 family.</text>
</comment>
<feature type="coiled-coil region" evidence="7">
    <location>
        <begin position="76"/>
        <end position="103"/>
    </location>
</feature>
<comment type="function">
    <text evidence="1">Component of the biogenesis of lysosome-related organelles complex-1 (BLOC-1), a complex that is involved in endosomal cargo sorting.</text>
</comment>
<dbReference type="Gene3D" id="6.10.140.920">
    <property type="match status" value="1"/>
</dbReference>
<gene>
    <name evidence="9" type="ORF">G7K_1998-t1</name>
</gene>
<evidence type="ECO:0000313" key="10">
    <source>
        <dbReference type="Proteomes" id="UP000033140"/>
    </source>
</evidence>
<dbReference type="EMBL" id="BACD03000011">
    <property type="protein sequence ID" value="GAO47800.1"/>
    <property type="molecule type" value="Genomic_DNA"/>
</dbReference>
<dbReference type="PANTHER" id="PTHR39145:SF1">
    <property type="entry name" value="BIOGENESIS OF LYSOSOME-RELATED ORGANELLES COMPLEX 1 SUBUNIT CNL1"/>
    <property type="match status" value="1"/>
</dbReference>
<keyword evidence="10" id="KW-1185">Reference proteome</keyword>
<evidence type="ECO:0000313" key="9">
    <source>
        <dbReference type="EMBL" id="GAO47800.1"/>
    </source>
</evidence>
<evidence type="ECO:0000256" key="3">
    <source>
        <dbReference type="ARBA" id="ARBA00007289"/>
    </source>
</evidence>
<keyword evidence="5" id="KW-0963">Cytoplasm</keyword>
<sequence length="105" mass="11870">MDRDGEAAITTLKEHAASMAAHLDAVVSSVSSRITQLSDQALIPVQNQNKLVRENVEVYESNVALLRQVWTECDELDAEFEKIRQLSTVVKNLKERVHALEQQLR</sequence>
<dbReference type="PANTHER" id="PTHR39145">
    <property type="entry name" value="BIOGENESIS OF LYSOSOME-RELATED ORGANELLES COMPLEX 1 SUBUNIT CNL1"/>
    <property type="match status" value="1"/>
</dbReference>